<keyword evidence="2" id="KW-0560">Oxidoreductase</keyword>
<dbReference type="GO" id="GO:0042602">
    <property type="term" value="F:riboflavin reductase (NADPH) activity"/>
    <property type="evidence" value="ECO:0007669"/>
    <property type="project" value="TreeGrafter"/>
</dbReference>
<evidence type="ECO:0000313" key="4">
    <source>
        <dbReference type="Proteomes" id="UP000467385"/>
    </source>
</evidence>
<dbReference type="GO" id="GO:0010181">
    <property type="term" value="F:FMN binding"/>
    <property type="evidence" value="ECO:0007669"/>
    <property type="project" value="InterPro"/>
</dbReference>
<comment type="similarity">
    <text evidence="1">Belongs to the non-flavoprotein flavin reductase family.</text>
</comment>
<keyword evidence="4" id="KW-1185">Reference proteome</keyword>
<dbReference type="Proteomes" id="UP000467385">
    <property type="component" value="Chromosome"/>
</dbReference>
<dbReference type="Gene3D" id="2.30.110.10">
    <property type="entry name" value="Electron Transport, Fmn-binding Protein, Chain A"/>
    <property type="match status" value="1"/>
</dbReference>
<reference evidence="3 4" key="1">
    <citation type="journal article" date="2019" name="Emerg. Microbes Infect.">
        <title>Comprehensive subspecies identification of 175 nontuberculous mycobacteria species based on 7547 genomic profiles.</title>
        <authorList>
            <person name="Matsumoto Y."/>
            <person name="Kinjo T."/>
            <person name="Motooka D."/>
            <person name="Nabeya D."/>
            <person name="Jung N."/>
            <person name="Uechi K."/>
            <person name="Horii T."/>
            <person name="Iida T."/>
            <person name="Fujita J."/>
            <person name="Nakamura S."/>
        </authorList>
    </citation>
    <scope>NUCLEOTIDE SEQUENCE [LARGE SCALE GENOMIC DNA]</scope>
    <source>
        <strain evidence="3 4">JCM 14738</strain>
    </source>
</reference>
<dbReference type="SUPFAM" id="SSF50475">
    <property type="entry name" value="FMN-binding split barrel"/>
    <property type="match status" value="1"/>
</dbReference>
<name>A0A1X1TGT6_9MYCO</name>
<dbReference type="PANTHER" id="PTHR30466">
    <property type="entry name" value="FLAVIN REDUCTASE"/>
    <property type="match status" value="1"/>
</dbReference>
<accession>A0A1X1TGT6</accession>
<gene>
    <name evidence="3" type="ORF">MCNS_14510</name>
</gene>
<dbReference type="InterPro" id="IPR050268">
    <property type="entry name" value="NADH-dep_flavin_reductase"/>
</dbReference>
<evidence type="ECO:0000313" key="3">
    <source>
        <dbReference type="EMBL" id="BBZ38388.1"/>
    </source>
</evidence>
<protein>
    <submittedName>
        <fullName evidence="3">Oxidoreductase</fullName>
    </submittedName>
</protein>
<evidence type="ECO:0000256" key="2">
    <source>
        <dbReference type="ARBA" id="ARBA00023002"/>
    </source>
</evidence>
<dbReference type="Pfam" id="PF01613">
    <property type="entry name" value="Flavin_Reduct"/>
    <property type="match status" value="1"/>
</dbReference>
<dbReference type="InterPro" id="IPR012349">
    <property type="entry name" value="Split_barrel_FMN-bd"/>
</dbReference>
<dbReference type="PANTHER" id="PTHR30466:SF15">
    <property type="entry name" value="POSSIBLE OXIDOREDUCTASE"/>
    <property type="match status" value="1"/>
</dbReference>
<dbReference type="RefSeq" id="WP_085232201.1">
    <property type="nucleotide sequence ID" value="NZ_AP022613.1"/>
</dbReference>
<dbReference type="OrthoDB" id="3176898at2"/>
<sequence>MADETFEEFMTMLDLPAFVVTTQAAGQPAGCLVGFATQTGVTPPRFLVGLAKGSHTTGVASLSQHLAVHVLSRRHRALADLFGGQTGHQLNKFDRCSWRAGPQGMPMLDDAIAWFVGRIVSRFDVGDHVAYLLEPVATWVPESADEDDPLYLSDVDGLVDIDDDDDGGTPDPTFFRGQPRVDVPRRYGLRFTLDGT</sequence>
<dbReference type="STRING" id="44010.AWC00_08390"/>
<dbReference type="EMBL" id="AP022613">
    <property type="protein sequence ID" value="BBZ38388.1"/>
    <property type="molecule type" value="Genomic_DNA"/>
</dbReference>
<dbReference type="SMART" id="SM00903">
    <property type="entry name" value="Flavin_Reduct"/>
    <property type="match status" value="1"/>
</dbReference>
<dbReference type="AlphaFoldDB" id="A0A1X1TGT6"/>
<evidence type="ECO:0000256" key="1">
    <source>
        <dbReference type="ARBA" id="ARBA00008898"/>
    </source>
</evidence>
<organism evidence="3 4">
    <name type="scientific">Mycobacterium conspicuum</name>
    <dbReference type="NCBI Taxonomy" id="44010"/>
    <lineage>
        <taxon>Bacteria</taxon>
        <taxon>Bacillati</taxon>
        <taxon>Actinomycetota</taxon>
        <taxon>Actinomycetes</taxon>
        <taxon>Mycobacteriales</taxon>
        <taxon>Mycobacteriaceae</taxon>
        <taxon>Mycobacterium</taxon>
    </lineage>
</organism>
<proteinExistence type="inferred from homology"/>
<dbReference type="InterPro" id="IPR002563">
    <property type="entry name" value="Flavin_Rdtase-like_dom"/>
</dbReference>